<dbReference type="EMBL" id="JBHUIM010000002">
    <property type="protein sequence ID" value="MFD2247390.1"/>
    <property type="molecule type" value="Genomic_DNA"/>
</dbReference>
<feature type="chain" id="PRO_5047030640" description="YD repeat-containing protein" evidence="1">
    <location>
        <begin position="28"/>
        <end position="273"/>
    </location>
</feature>
<dbReference type="RefSeq" id="WP_250430322.1">
    <property type="nucleotide sequence ID" value="NZ_JALPRR010000003.1"/>
</dbReference>
<feature type="signal peptide" evidence="1">
    <location>
        <begin position="1"/>
        <end position="27"/>
    </location>
</feature>
<protein>
    <recommendedName>
        <fullName evidence="4">YD repeat-containing protein</fullName>
    </recommendedName>
</protein>
<organism evidence="2 3">
    <name type="scientific">Pontibacter ruber</name>
    <dbReference type="NCBI Taxonomy" id="1343895"/>
    <lineage>
        <taxon>Bacteria</taxon>
        <taxon>Pseudomonadati</taxon>
        <taxon>Bacteroidota</taxon>
        <taxon>Cytophagia</taxon>
        <taxon>Cytophagales</taxon>
        <taxon>Hymenobacteraceae</taxon>
        <taxon>Pontibacter</taxon>
    </lineage>
</organism>
<dbReference type="PROSITE" id="PS51257">
    <property type="entry name" value="PROKAR_LIPOPROTEIN"/>
    <property type="match status" value="1"/>
</dbReference>
<dbReference type="Proteomes" id="UP001597374">
    <property type="component" value="Unassembled WGS sequence"/>
</dbReference>
<evidence type="ECO:0000313" key="2">
    <source>
        <dbReference type="EMBL" id="MFD2247390.1"/>
    </source>
</evidence>
<proteinExistence type="predicted"/>
<accession>A0ABW5D296</accession>
<comment type="caution">
    <text evidence="2">The sequence shown here is derived from an EMBL/GenBank/DDBJ whole genome shotgun (WGS) entry which is preliminary data.</text>
</comment>
<evidence type="ECO:0000256" key="1">
    <source>
        <dbReference type="SAM" id="SignalP"/>
    </source>
</evidence>
<sequence>MKTPLHFFLVCLLLLVACKHSPEPAPAPTQTPEILGFPVSITSAGDDGVNEIFYYDRTDRYGELSMREYFTRTDTVHHFDIYLGRGKDMLNVIERRDHSLSDSIKDYVTIDHMSYDLLPLRRNERPYYPLNNLLIDAHEIYKYTPSYVLAEQQFYKDYKLTGTRKYNYGSYAAALIEEYSASGTKTRTLELHFDEKRHPQANNVKYQKILVEPGYPHDHNITQVTARDAGGAVLESKSYSNTYTYNEHGYPLQVVRTFLDGRSNTYTYTYKCR</sequence>
<name>A0ABW5D296_9BACT</name>
<keyword evidence="3" id="KW-1185">Reference proteome</keyword>
<keyword evidence="1" id="KW-0732">Signal</keyword>
<reference evidence="3" key="1">
    <citation type="journal article" date="2019" name="Int. J. Syst. Evol. Microbiol.">
        <title>The Global Catalogue of Microorganisms (GCM) 10K type strain sequencing project: providing services to taxonomists for standard genome sequencing and annotation.</title>
        <authorList>
            <consortium name="The Broad Institute Genomics Platform"/>
            <consortium name="The Broad Institute Genome Sequencing Center for Infectious Disease"/>
            <person name="Wu L."/>
            <person name="Ma J."/>
        </authorList>
    </citation>
    <scope>NUCLEOTIDE SEQUENCE [LARGE SCALE GENOMIC DNA]</scope>
    <source>
        <strain evidence="3">CGMCC 4.1782</strain>
    </source>
</reference>
<gene>
    <name evidence="2" type="ORF">ACFSKP_14075</name>
</gene>
<evidence type="ECO:0008006" key="4">
    <source>
        <dbReference type="Google" id="ProtNLM"/>
    </source>
</evidence>
<evidence type="ECO:0000313" key="3">
    <source>
        <dbReference type="Proteomes" id="UP001597374"/>
    </source>
</evidence>